<dbReference type="PANTHER" id="PTHR43760:SF1">
    <property type="entry name" value="ENDORIBONUCLEASE L-PSP_CHORISMATE MUTASE-LIKE DOMAIN-CONTAINING PROTEIN"/>
    <property type="match status" value="1"/>
</dbReference>
<dbReference type="Gene3D" id="3.30.1330.40">
    <property type="entry name" value="RutC-like"/>
    <property type="match status" value="1"/>
</dbReference>
<dbReference type="OrthoDB" id="9806350at2"/>
<protein>
    <submittedName>
        <fullName evidence="2">RidA family protein</fullName>
    </submittedName>
</protein>
<keyword evidence="3" id="KW-1185">Reference proteome</keyword>
<name>A0A3E1NNF1_9BACT</name>
<dbReference type="EMBL" id="QTJU01000001">
    <property type="protein sequence ID" value="RFM29452.1"/>
    <property type="molecule type" value="Genomic_DNA"/>
</dbReference>
<evidence type="ECO:0000259" key="1">
    <source>
        <dbReference type="Pfam" id="PF14588"/>
    </source>
</evidence>
<accession>A0A3E1NNF1</accession>
<evidence type="ECO:0000313" key="3">
    <source>
        <dbReference type="Proteomes" id="UP000261284"/>
    </source>
</evidence>
<dbReference type="AlphaFoldDB" id="A0A3E1NNF1"/>
<dbReference type="InterPro" id="IPR035959">
    <property type="entry name" value="RutC-like_sf"/>
</dbReference>
<dbReference type="InterPro" id="IPR013813">
    <property type="entry name" value="Endoribo_LPSP/chorism_mut-like"/>
</dbReference>
<comment type="caution">
    <text evidence="2">The sequence shown here is derived from an EMBL/GenBank/DDBJ whole genome shotgun (WGS) entry which is preliminary data.</text>
</comment>
<dbReference type="PANTHER" id="PTHR43760">
    <property type="entry name" value="ENDORIBONUCLEASE-RELATED"/>
    <property type="match status" value="1"/>
</dbReference>
<dbReference type="Pfam" id="PF14588">
    <property type="entry name" value="YjgF_endoribonc"/>
    <property type="match status" value="1"/>
</dbReference>
<sequence>MTYFWHSFNIPAMTPDERFAQTGLVLPPAPTPLGVYKPYLIDGLHCYVSGHGPVQSDKSLIIGRIGKDMSMEEGKLAARQVGLTILSTLKTNLGSLNKIKRVIKVLGMVNCTPEFEKHPYIINGCSELFAEIWGTDNGIGVRSAVGFGSLPDNIPVEIEALFELHP</sequence>
<dbReference type="Proteomes" id="UP000261284">
    <property type="component" value="Unassembled WGS sequence"/>
</dbReference>
<gene>
    <name evidence="2" type="ORF">DXN05_00235</name>
</gene>
<dbReference type="SUPFAM" id="SSF55298">
    <property type="entry name" value="YjgF-like"/>
    <property type="match status" value="1"/>
</dbReference>
<feature type="domain" description="Endoribonuclease L-PSP/chorismate mutase-like" evidence="1">
    <location>
        <begin position="18"/>
        <end position="135"/>
    </location>
</feature>
<proteinExistence type="predicted"/>
<evidence type="ECO:0000313" key="2">
    <source>
        <dbReference type="EMBL" id="RFM29452.1"/>
    </source>
</evidence>
<reference evidence="2 3" key="1">
    <citation type="submission" date="2018-08" db="EMBL/GenBank/DDBJ databases">
        <title>Chitinophagaceae sp. K23C18032701, a novel bacterium isolated from forest soil.</title>
        <authorList>
            <person name="Wang C."/>
        </authorList>
    </citation>
    <scope>NUCLEOTIDE SEQUENCE [LARGE SCALE GENOMIC DNA]</scope>
    <source>
        <strain evidence="2 3">K23C18032701</strain>
    </source>
</reference>
<organism evidence="2 3">
    <name type="scientific">Deminuibacter soli</name>
    <dbReference type="NCBI Taxonomy" id="2291815"/>
    <lineage>
        <taxon>Bacteria</taxon>
        <taxon>Pseudomonadati</taxon>
        <taxon>Bacteroidota</taxon>
        <taxon>Chitinophagia</taxon>
        <taxon>Chitinophagales</taxon>
        <taxon>Chitinophagaceae</taxon>
        <taxon>Deminuibacter</taxon>
    </lineage>
</organism>
<dbReference type="CDD" id="cd02199">
    <property type="entry name" value="YjgF_YER057c_UK114_like_1"/>
    <property type="match status" value="1"/>
</dbReference>